<keyword evidence="3" id="KW-1185">Reference proteome</keyword>
<dbReference type="Proteomes" id="UP001642260">
    <property type="component" value="Unassembled WGS sequence"/>
</dbReference>
<proteinExistence type="predicted"/>
<dbReference type="EMBL" id="CAKOAT010150487">
    <property type="protein sequence ID" value="CAH8343153.1"/>
    <property type="molecule type" value="Genomic_DNA"/>
</dbReference>
<evidence type="ECO:0000256" key="1">
    <source>
        <dbReference type="SAM" id="MobiDB-lite"/>
    </source>
</evidence>
<reference evidence="2 3" key="1">
    <citation type="submission" date="2022-03" db="EMBL/GenBank/DDBJ databases">
        <authorList>
            <person name="Macdonald S."/>
            <person name="Ahmed S."/>
            <person name="Newling K."/>
        </authorList>
    </citation>
    <scope>NUCLEOTIDE SEQUENCE [LARGE SCALE GENOMIC DNA]</scope>
</reference>
<name>A0ABC8JXW1_ERUVS</name>
<protein>
    <submittedName>
        <fullName evidence="2">Uncharacterized protein</fullName>
    </submittedName>
</protein>
<feature type="non-terminal residue" evidence="2">
    <location>
        <position position="1"/>
    </location>
</feature>
<accession>A0ABC8JXW1</accession>
<dbReference type="AlphaFoldDB" id="A0ABC8JXW1"/>
<comment type="caution">
    <text evidence="2">The sequence shown here is derived from an EMBL/GenBank/DDBJ whole genome shotgun (WGS) entry which is preliminary data.</text>
</comment>
<feature type="region of interest" description="Disordered" evidence="1">
    <location>
        <begin position="1"/>
        <end position="61"/>
    </location>
</feature>
<evidence type="ECO:0000313" key="2">
    <source>
        <dbReference type="EMBL" id="CAH8343153.1"/>
    </source>
</evidence>
<feature type="compositionally biased region" description="Basic and acidic residues" evidence="1">
    <location>
        <begin position="1"/>
        <end position="11"/>
    </location>
</feature>
<sequence>KKNGAEGEARRANQQAPRKHDYKGKGIAYEGAKQEGSSKVGPGRRYREQGRTASRYVRQGGGGASFGCLTQTYVRGIVEWGSEGDIRSKARKVLHFEEPTPPLVEQGNEGDRSAVVVSVQGNDMDLPGLSNRDAATVALGAETTVGDEEMRAIVSPVKQVGHESIQAGGKKVEEEAPNECLDDEKMEDELLAEKGMELVQDIDDQMKDTEMVVAADNDLEG</sequence>
<organism evidence="2 3">
    <name type="scientific">Eruca vesicaria subsp. sativa</name>
    <name type="common">Garden rocket</name>
    <name type="synonym">Eruca sativa</name>
    <dbReference type="NCBI Taxonomy" id="29727"/>
    <lineage>
        <taxon>Eukaryota</taxon>
        <taxon>Viridiplantae</taxon>
        <taxon>Streptophyta</taxon>
        <taxon>Embryophyta</taxon>
        <taxon>Tracheophyta</taxon>
        <taxon>Spermatophyta</taxon>
        <taxon>Magnoliopsida</taxon>
        <taxon>eudicotyledons</taxon>
        <taxon>Gunneridae</taxon>
        <taxon>Pentapetalae</taxon>
        <taxon>rosids</taxon>
        <taxon>malvids</taxon>
        <taxon>Brassicales</taxon>
        <taxon>Brassicaceae</taxon>
        <taxon>Brassiceae</taxon>
        <taxon>Eruca</taxon>
    </lineage>
</organism>
<gene>
    <name evidence="2" type="ORF">ERUC_LOCUS16032</name>
</gene>
<feature type="region of interest" description="Disordered" evidence="1">
    <location>
        <begin position="159"/>
        <end position="178"/>
    </location>
</feature>
<evidence type="ECO:0000313" key="3">
    <source>
        <dbReference type="Proteomes" id="UP001642260"/>
    </source>
</evidence>